<dbReference type="NCBIfam" id="TIGR01509">
    <property type="entry name" value="HAD-SF-IA-v3"/>
    <property type="match status" value="1"/>
</dbReference>
<dbReference type="InterPro" id="IPR023214">
    <property type="entry name" value="HAD_sf"/>
</dbReference>
<sequence>MASDVYFFDCDKTLYTYDFRKRLPALAALTGASEYHLARTWWVGGHEDAANAGEYRSTAEYLEVWQAVTGVPLTLEQWQESRGAAMAPIQGSLDALRRAATLGTVSLLSNNPIPFRDSLPVLAPEAAEILAGNDLVSAVLGAEKPERRIYTRALGVFGVSPENAILFDDSAENVAGARDLGMHAFQFTETDGVYDVEGLNAAIDAFATRER</sequence>
<dbReference type="RefSeq" id="WP_179578741.1">
    <property type="nucleotide sequence ID" value="NZ_JACCFM010000001.1"/>
</dbReference>
<dbReference type="Pfam" id="PF00702">
    <property type="entry name" value="Hydrolase"/>
    <property type="match status" value="1"/>
</dbReference>
<keyword evidence="2" id="KW-1185">Reference proteome</keyword>
<name>A0A7Z0J617_9MICO</name>
<gene>
    <name evidence="1" type="ORF">HNR05_001868</name>
</gene>
<dbReference type="AlphaFoldDB" id="A0A7Z0J617"/>
<dbReference type="InterPro" id="IPR006439">
    <property type="entry name" value="HAD-SF_hydro_IA"/>
</dbReference>
<keyword evidence="1" id="KW-0378">Hydrolase</keyword>
<dbReference type="Gene3D" id="3.40.50.1000">
    <property type="entry name" value="HAD superfamily/HAD-like"/>
    <property type="match status" value="1"/>
</dbReference>
<proteinExistence type="predicted"/>
<dbReference type="SUPFAM" id="SSF56784">
    <property type="entry name" value="HAD-like"/>
    <property type="match status" value="1"/>
</dbReference>
<dbReference type="Gene3D" id="1.10.150.240">
    <property type="entry name" value="Putative phosphatase, domain 2"/>
    <property type="match status" value="1"/>
</dbReference>
<evidence type="ECO:0000313" key="2">
    <source>
        <dbReference type="Proteomes" id="UP000537260"/>
    </source>
</evidence>
<dbReference type="PANTHER" id="PTHR43611">
    <property type="entry name" value="ALPHA-D-GLUCOSE 1-PHOSPHATE PHOSPHATASE"/>
    <property type="match status" value="1"/>
</dbReference>
<dbReference type="InterPro" id="IPR036412">
    <property type="entry name" value="HAD-like_sf"/>
</dbReference>
<dbReference type="SFLD" id="SFLDS00003">
    <property type="entry name" value="Haloacid_Dehalogenase"/>
    <property type="match status" value="1"/>
</dbReference>
<dbReference type="GO" id="GO:0016787">
    <property type="term" value="F:hydrolase activity"/>
    <property type="evidence" value="ECO:0007669"/>
    <property type="project" value="UniProtKB-KW"/>
</dbReference>
<evidence type="ECO:0000313" key="1">
    <source>
        <dbReference type="EMBL" id="NYJ20077.1"/>
    </source>
</evidence>
<dbReference type="InterPro" id="IPR023198">
    <property type="entry name" value="PGP-like_dom2"/>
</dbReference>
<reference evidence="1 2" key="1">
    <citation type="submission" date="2020-07" db="EMBL/GenBank/DDBJ databases">
        <title>Sequencing the genomes of 1000 actinobacteria strains.</title>
        <authorList>
            <person name="Klenk H.-P."/>
        </authorList>
    </citation>
    <scope>NUCLEOTIDE SEQUENCE [LARGE SCALE GENOMIC DNA]</scope>
    <source>
        <strain evidence="1 2">LI1</strain>
    </source>
</reference>
<dbReference type="PANTHER" id="PTHR43611:SF3">
    <property type="entry name" value="FLAVIN MONONUCLEOTIDE HYDROLASE 1, CHLOROPLATIC"/>
    <property type="match status" value="1"/>
</dbReference>
<dbReference type="Proteomes" id="UP000537260">
    <property type="component" value="Unassembled WGS sequence"/>
</dbReference>
<dbReference type="SFLD" id="SFLDG01129">
    <property type="entry name" value="C1.5:_HAD__Beta-PGM__Phosphata"/>
    <property type="match status" value="1"/>
</dbReference>
<protein>
    <submittedName>
        <fullName evidence="1">Putative hydrolase of the HAD superfamily</fullName>
    </submittedName>
</protein>
<dbReference type="EMBL" id="JACCFM010000001">
    <property type="protein sequence ID" value="NYJ20077.1"/>
    <property type="molecule type" value="Genomic_DNA"/>
</dbReference>
<organism evidence="1 2">
    <name type="scientific">Glaciibacter psychrotolerans</name>
    <dbReference type="NCBI Taxonomy" id="670054"/>
    <lineage>
        <taxon>Bacteria</taxon>
        <taxon>Bacillati</taxon>
        <taxon>Actinomycetota</taxon>
        <taxon>Actinomycetes</taxon>
        <taxon>Micrococcales</taxon>
        <taxon>Microbacteriaceae</taxon>
        <taxon>Glaciibacter</taxon>
    </lineage>
</organism>
<comment type="caution">
    <text evidence="1">The sequence shown here is derived from an EMBL/GenBank/DDBJ whole genome shotgun (WGS) entry which is preliminary data.</text>
</comment>
<accession>A0A7Z0J617</accession>